<accession>A0A726YID3</accession>
<dbReference type="Pfam" id="PF06163">
    <property type="entry name" value="DUF977"/>
    <property type="match status" value="1"/>
</dbReference>
<comment type="caution">
    <text evidence="1">The sequence shown here is derived from an EMBL/GenBank/DDBJ whole genome shotgun (WGS) entry which is preliminary data.</text>
</comment>
<reference evidence="1" key="2">
    <citation type="submission" date="2018-07" db="EMBL/GenBank/DDBJ databases">
        <authorList>
            <consortium name="NCBI Pathogen Detection Project"/>
        </authorList>
    </citation>
    <scope>NUCLEOTIDE SEQUENCE</scope>
    <source>
        <strain evidence="1">BCW_2640</strain>
    </source>
</reference>
<gene>
    <name evidence="1" type="ORF">G3V02_003446</name>
</gene>
<proteinExistence type="predicted"/>
<dbReference type="InterPro" id="IPR010382">
    <property type="entry name" value="DUF977"/>
</dbReference>
<dbReference type="EMBL" id="DAARBX010000017">
    <property type="protein sequence ID" value="HAE1794696.1"/>
    <property type="molecule type" value="Genomic_DNA"/>
</dbReference>
<reference evidence="1" key="1">
    <citation type="journal article" date="2018" name="Genome Biol.">
        <title>SKESA: strategic k-mer extension for scrupulous assemblies.</title>
        <authorList>
            <person name="Souvorov A."/>
            <person name="Agarwala R."/>
            <person name="Lipman D.J."/>
        </authorList>
    </citation>
    <scope>NUCLEOTIDE SEQUENCE</scope>
    <source>
        <strain evidence="1">BCW_2640</strain>
    </source>
</reference>
<name>A0A726YID3_SALET</name>
<sequence length="112" mass="12837">MPRSNPPQKQAALIQIIIEEVNLRGRLTVNQASEMLSLHRGTTEKYFREATIRGGLIRHGRCGLFRDQRAVLDFDLQRFSYNSGKSLVDLPPDFRGSAVMRRVIEIVERMPV</sequence>
<evidence type="ECO:0000313" key="1">
    <source>
        <dbReference type="EMBL" id="HAE1794696.1"/>
    </source>
</evidence>
<organism evidence="1">
    <name type="scientific">Salmonella enterica subsp. enterica serovar Ank</name>
    <dbReference type="NCBI Taxonomy" id="1173578"/>
    <lineage>
        <taxon>Bacteria</taxon>
        <taxon>Pseudomonadati</taxon>
        <taxon>Pseudomonadota</taxon>
        <taxon>Gammaproteobacteria</taxon>
        <taxon>Enterobacterales</taxon>
        <taxon>Enterobacteriaceae</taxon>
        <taxon>Salmonella</taxon>
    </lineage>
</organism>
<protein>
    <submittedName>
        <fullName evidence="1">DUF977 family protein</fullName>
    </submittedName>
</protein>
<dbReference type="AlphaFoldDB" id="A0A726YID3"/>